<dbReference type="InterPro" id="IPR016181">
    <property type="entry name" value="Acyl_CoA_acyltransferase"/>
</dbReference>
<dbReference type="EMBL" id="CP098807">
    <property type="protein sequence ID" value="USJ23568.1"/>
    <property type="molecule type" value="Genomic_DNA"/>
</dbReference>
<protein>
    <submittedName>
        <fullName evidence="2">GNAT family N-acetyltransferase</fullName>
    </submittedName>
</protein>
<dbReference type="Proteomes" id="UP001055460">
    <property type="component" value="Chromosome"/>
</dbReference>
<evidence type="ECO:0000259" key="1">
    <source>
        <dbReference type="PROSITE" id="PS51186"/>
    </source>
</evidence>
<evidence type="ECO:0000313" key="2">
    <source>
        <dbReference type="EMBL" id="USJ23568.1"/>
    </source>
</evidence>
<dbReference type="GO" id="GO:0016747">
    <property type="term" value="F:acyltransferase activity, transferring groups other than amino-acyl groups"/>
    <property type="evidence" value="ECO:0007669"/>
    <property type="project" value="InterPro"/>
</dbReference>
<gene>
    <name evidence="2" type="ORF">NE863_00825</name>
</gene>
<proteinExistence type="predicted"/>
<dbReference type="SUPFAM" id="SSF55729">
    <property type="entry name" value="Acyl-CoA N-acyltransferases (Nat)"/>
    <property type="match status" value="1"/>
</dbReference>
<accession>A0A9Q8Y757</accession>
<reference evidence="2" key="1">
    <citation type="submission" date="2022-06" db="EMBL/GenBank/DDBJ databases">
        <title>Physiological and biochemical characterization and genomic elucidation of a strain of the genus Ensifer adhaerens M8 that combines arsenic oxidation and chromium reduction.</title>
        <authorList>
            <person name="Li X."/>
            <person name="Yu c."/>
        </authorList>
    </citation>
    <scope>NUCLEOTIDE SEQUENCE</scope>
    <source>
        <strain evidence="2">M8</strain>
    </source>
</reference>
<dbReference type="Pfam" id="PF00583">
    <property type="entry name" value="Acetyltransf_1"/>
    <property type="match status" value="1"/>
</dbReference>
<dbReference type="AlphaFoldDB" id="A0A9Q8Y757"/>
<sequence length="142" mass="15973">MTKAALRPAVPGDEPYLHWLEEACMRNYAIALWGSWRPRLADALILGEHRIIAVGHEDVGCVSVTRREDHFWVNKLYVAPGHQKCGYGAIALRQVLGEARAIGLPVQLSVLTTNPAVAFYRREGLVIYEETAERRFMTSDAR</sequence>
<dbReference type="PROSITE" id="PS51186">
    <property type="entry name" value="GNAT"/>
    <property type="match status" value="1"/>
</dbReference>
<dbReference type="CDD" id="cd04301">
    <property type="entry name" value="NAT_SF"/>
    <property type="match status" value="1"/>
</dbReference>
<organism evidence="2 3">
    <name type="scientific">Ensifer adhaerens</name>
    <name type="common">Sinorhizobium morelense</name>
    <dbReference type="NCBI Taxonomy" id="106592"/>
    <lineage>
        <taxon>Bacteria</taxon>
        <taxon>Pseudomonadati</taxon>
        <taxon>Pseudomonadota</taxon>
        <taxon>Alphaproteobacteria</taxon>
        <taxon>Hyphomicrobiales</taxon>
        <taxon>Rhizobiaceae</taxon>
        <taxon>Sinorhizobium/Ensifer group</taxon>
        <taxon>Ensifer</taxon>
    </lineage>
</organism>
<feature type="domain" description="N-acetyltransferase" evidence="1">
    <location>
        <begin position="4"/>
        <end position="142"/>
    </location>
</feature>
<name>A0A9Q8Y757_ENSAD</name>
<dbReference type="Gene3D" id="3.40.630.30">
    <property type="match status" value="1"/>
</dbReference>
<dbReference type="RefSeq" id="WP_090295016.1">
    <property type="nucleotide sequence ID" value="NZ_CAXURO020000001.1"/>
</dbReference>
<dbReference type="OrthoDB" id="9797417at2"/>
<evidence type="ECO:0000313" key="3">
    <source>
        <dbReference type="Proteomes" id="UP001055460"/>
    </source>
</evidence>
<dbReference type="InterPro" id="IPR000182">
    <property type="entry name" value="GNAT_dom"/>
</dbReference>